<sequence>MNTPGSMARAAGLAILLISVGAGINFGAGGFALLFCFAGVVAGAILVGVGVYMADDDDPAPVILVVFDAERVLAPLLRPHIALVGLVLASSTVTAISGHAGPVLCFAMFALLLLGLSLINIGVTGE</sequence>
<feature type="transmembrane region" description="Helical" evidence="1">
    <location>
        <begin position="31"/>
        <end position="53"/>
    </location>
</feature>
<dbReference type="AlphaFoldDB" id="A0ABC9GWL7"/>
<keyword evidence="1" id="KW-0812">Transmembrane</keyword>
<evidence type="ECO:0000313" key="2">
    <source>
        <dbReference type="EMBL" id="CAM0145816.1"/>
    </source>
</evidence>
<name>A0ABC9GWL7_9POAL</name>
<comment type="caution">
    <text evidence="2">The sequence shown here is derived from an EMBL/GenBank/DDBJ whole genome shotgun (WGS) entry which is preliminary data.</text>
</comment>
<gene>
    <name evidence="2" type="ORF">URODEC1_LOCUS119479</name>
</gene>
<dbReference type="Proteomes" id="UP001497457">
    <property type="component" value="Unassembled WGS sequence"/>
</dbReference>
<dbReference type="EMBL" id="CAXIPR030000355">
    <property type="protein sequence ID" value="CAM0145816.1"/>
    <property type="molecule type" value="Genomic_DNA"/>
</dbReference>
<keyword evidence="3" id="KW-1185">Reference proteome</keyword>
<feature type="transmembrane region" description="Helical" evidence="1">
    <location>
        <begin position="6"/>
        <end position="24"/>
    </location>
</feature>
<feature type="transmembrane region" description="Helical" evidence="1">
    <location>
        <begin position="103"/>
        <end position="123"/>
    </location>
</feature>
<organism evidence="2 3">
    <name type="scientific">Urochloa decumbens</name>
    <dbReference type="NCBI Taxonomy" id="240449"/>
    <lineage>
        <taxon>Eukaryota</taxon>
        <taxon>Viridiplantae</taxon>
        <taxon>Streptophyta</taxon>
        <taxon>Embryophyta</taxon>
        <taxon>Tracheophyta</taxon>
        <taxon>Spermatophyta</taxon>
        <taxon>Magnoliopsida</taxon>
        <taxon>Liliopsida</taxon>
        <taxon>Poales</taxon>
        <taxon>Poaceae</taxon>
        <taxon>PACMAD clade</taxon>
        <taxon>Panicoideae</taxon>
        <taxon>Panicodae</taxon>
        <taxon>Paniceae</taxon>
        <taxon>Melinidinae</taxon>
        <taxon>Urochloa</taxon>
    </lineage>
</organism>
<protein>
    <submittedName>
        <fullName evidence="2">Uncharacterized protein</fullName>
    </submittedName>
</protein>
<evidence type="ECO:0000313" key="3">
    <source>
        <dbReference type="Proteomes" id="UP001497457"/>
    </source>
</evidence>
<keyword evidence="1" id="KW-1133">Transmembrane helix</keyword>
<keyword evidence="1" id="KW-0472">Membrane</keyword>
<feature type="transmembrane region" description="Helical" evidence="1">
    <location>
        <begin position="73"/>
        <end position="96"/>
    </location>
</feature>
<reference evidence="2" key="1">
    <citation type="submission" date="2024-10" db="EMBL/GenBank/DDBJ databases">
        <authorList>
            <person name="Ryan C."/>
        </authorList>
    </citation>
    <scope>NUCLEOTIDE SEQUENCE [LARGE SCALE GENOMIC DNA]</scope>
</reference>
<proteinExistence type="predicted"/>
<accession>A0ABC9GWL7</accession>
<evidence type="ECO:0000256" key="1">
    <source>
        <dbReference type="SAM" id="Phobius"/>
    </source>
</evidence>